<evidence type="ECO:0000313" key="1">
    <source>
        <dbReference type="EMBL" id="PWK42537.1"/>
    </source>
</evidence>
<dbReference type="Proteomes" id="UP000245790">
    <property type="component" value="Unassembled WGS sequence"/>
</dbReference>
<proteinExistence type="predicted"/>
<dbReference type="EMBL" id="QGGU01000018">
    <property type="protein sequence ID" value="PWK42537.1"/>
    <property type="molecule type" value="Genomic_DNA"/>
</dbReference>
<name>A0A316FA81_9GAMM</name>
<sequence length="407" mass="46309">MPLFPFLSQHQEQSARLLKQRSSLLKRHAVESTTLRSIEQRVLTHWYAMVSAHNMGESVSDDEWLALITPLFDAKLNSAAGIDWLKTVFNSTDKNAVDIDKVAIVVQLIPEAFQSDSYEKLMDSVEHNRGLLFRWASLLGCSLSQECINRSIHSDDPIERASALRYAVYQSSVPVSFFTDKTNHQLSRNRPDELADWFHGALLRNAPAAVEQILQTVSEIPTNAGQYELIRLLALSSDEKCLPVLRQYCETEPDKGPWLLALHGLPTAIELLIDLLNQPTVAHSAVQAWRWLTAQPLPFADIQEQIKSVKQTNIQLPHEANQQAAKKWWYAQKANWSNNMAMWQGKPRTAELLKQEYSNYRGRITQDLWDMKLLTSRIVSHEPAQLRISYFEQCQSAVTSSFIGETA</sequence>
<comment type="caution">
    <text evidence="1">The sequence shown here is derived from an EMBL/GenBank/DDBJ whole genome shotgun (WGS) entry which is preliminary data.</text>
</comment>
<keyword evidence="2" id="KW-1185">Reference proteome</keyword>
<organism evidence="1 2">
    <name type="scientific">Pleionea mediterranea</name>
    <dbReference type="NCBI Taxonomy" id="523701"/>
    <lineage>
        <taxon>Bacteria</taxon>
        <taxon>Pseudomonadati</taxon>
        <taxon>Pseudomonadota</taxon>
        <taxon>Gammaproteobacteria</taxon>
        <taxon>Oceanospirillales</taxon>
        <taxon>Pleioneaceae</taxon>
        <taxon>Pleionea</taxon>
    </lineage>
</organism>
<reference evidence="1 2" key="1">
    <citation type="submission" date="2018-05" db="EMBL/GenBank/DDBJ databases">
        <title>Genomic Encyclopedia of Type Strains, Phase IV (KMG-IV): sequencing the most valuable type-strain genomes for metagenomic binning, comparative biology and taxonomic classification.</title>
        <authorList>
            <person name="Goeker M."/>
        </authorList>
    </citation>
    <scope>NUCLEOTIDE SEQUENCE [LARGE SCALE GENOMIC DNA]</scope>
    <source>
        <strain evidence="1 2">DSM 25350</strain>
    </source>
</reference>
<dbReference type="AlphaFoldDB" id="A0A316FA81"/>
<accession>A0A316FA81</accession>
<evidence type="ECO:0000313" key="2">
    <source>
        <dbReference type="Proteomes" id="UP000245790"/>
    </source>
</evidence>
<gene>
    <name evidence="1" type="ORF">C8D97_1186</name>
</gene>
<protein>
    <submittedName>
        <fullName evidence="1">Uncharacterized protein</fullName>
    </submittedName>
</protein>